<dbReference type="STRING" id="1348662.CARG_08820"/>
<dbReference type="KEGG" id="caz:CARG_08820"/>
<protein>
    <recommendedName>
        <fullName evidence="3">LytR/CpsA/Psr regulator C-terminal domain-containing protein</fullName>
    </recommendedName>
</protein>
<evidence type="ECO:0000259" key="3">
    <source>
        <dbReference type="Pfam" id="PF13399"/>
    </source>
</evidence>
<dbReference type="OrthoDB" id="4427599at2"/>
<gene>
    <name evidence="4" type="ORF">CARG_08820</name>
</gene>
<sequence>MSNEIPAAAQSVAQDEPDRAPIRGIVMILLAVAVLLGCWAFFAKFNSSHDDAAGTAAQSSQSASKDAGATSDEADKPQVESGAKPSSSDGAQPADKDKDKDKDKPGASAPAAVADKKVEVQVLNNSDVPGLAARVSEGLGEWNVANVGNFADEILPQSAVFYTPGNTTEEVNARALAQQLHVGVQEKTGPMLELPGVLVIVTQDLG</sequence>
<keyword evidence="2" id="KW-1133">Transmembrane helix</keyword>
<dbReference type="RefSeq" id="WP_021012257.1">
    <property type="nucleotide sequence ID" value="NC_022198.1"/>
</dbReference>
<dbReference type="Gene3D" id="3.30.70.2390">
    <property type="match status" value="1"/>
</dbReference>
<keyword evidence="2" id="KW-0812">Transmembrane</keyword>
<evidence type="ECO:0000313" key="5">
    <source>
        <dbReference type="Proteomes" id="UP000016943"/>
    </source>
</evidence>
<feature type="domain" description="LytR/CpsA/Psr regulator C-terminal" evidence="3">
    <location>
        <begin position="118"/>
        <end position="204"/>
    </location>
</feature>
<organism evidence="4 5">
    <name type="scientific">Corynebacterium argentoratense DSM 44202</name>
    <dbReference type="NCBI Taxonomy" id="1348662"/>
    <lineage>
        <taxon>Bacteria</taxon>
        <taxon>Bacillati</taxon>
        <taxon>Actinomycetota</taxon>
        <taxon>Actinomycetes</taxon>
        <taxon>Mycobacteriales</taxon>
        <taxon>Corynebacteriaceae</taxon>
        <taxon>Corynebacterium</taxon>
    </lineage>
</organism>
<dbReference type="InterPro" id="IPR027381">
    <property type="entry name" value="LytR/CpsA/Psr_C"/>
</dbReference>
<dbReference type="GeneID" id="78250495"/>
<accession>U3GZY0</accession>
<proteinExistence type="predicted"/>
<dbReference type="HOGENOM" id="CLU_073279_0_1_11"/>
<dbReference type="eggNOG" id="ENOG50330SA">
    <property type="taxonomic scope" value="Bacteria"/>
</dbReference>
<dbReference type="EMBL" id="CP006365">
    <property type="protein sequence ID" value="AGU15862.1"/>
    <property type="molecule type" value="Genomic_DNA"/>
</dbReference>
<keyword evidence="5" id="KW-1185">Reference proteome</keyword>
<feature type="transmembrane region" description="Helical" evidence="2">
    <location>
        <begin position="20"/>
        <end position="42"/>
    </location>
</feature>
<dbReference type="AlphaFoldDB" id="U3GZY0"/>
<dbReference type="Proteomes" id="UP000016943">
    <property type="component" value="Chromosome"/>
</dbReference>
<feature type="region of interest" description="Disordered" evidence="1">
    <location>
        <begin position="51"/>
        <end position="113"/>
    </location>
</feature>
<evidence type="ECO:0000313" key="4">
    <source>
        <dbReference type="EMBL" id="AGU15862.1"/>
    </source>
</evidence>
<reference evidence="4 5" key="1">
    <citation type="journal article" date="2013" name="Genome Announc.">
        <title>Whole-Genome Sequence of the Clinical Strain Corynebacterium argentoratense DSM 44202, Isolated from a Human Throat Specimen.</title>
        <authorList>
            <person name="Bomholt C."/>
            <person name="Glaub A."/>
            <person name="Gravermann K."/>
            <person name="Albersmeier A."/>
            <person name="Brinkrolf K."/>
            <person name="Ruckert C."/>
            <person name="Tauch A."/>
        </authorList>
    </citation>
    <scope>NUCLEOTIDE SEQUENCE [LARGE SCALE GENOMIC DNA]</scope>
    <source>
        <strain evidence="4">DSM 44202</strain>
    </source>
</reference>
<feature type="compositionally biased region" description="Low complexity" evidence="1">
    <location>
        <begin position="53"/>
        <end position="69"/>
    </location>
</feature>
<dbReference type="PATRIC" id="fig|1348662.3.peg.1741"/>
<name>U3GZY0_9CORY</name>
<feature type="compositionally biased region" description="Basic and acidic residues" evidence="1">
    <location>
        <begin position="94"/>
        <end position="105"/>
    </location>
</feature>
<evidence type="ECO:0000256" key="2">
    <source>
        <dbReference type="SAM" id="Phobius"/>
    </source>
</evidence>
<dbReference type="Pfam" id="PF13399">
    <property type="entry name" value="LytR_C"/>
    <property type="match status" value="1"/>
</dbReference>
<keyword evidence="2" id="KW-0472">Membrane</keyword>
<evidence type="ECO:0000256" key="1">
    <source>
        <dbReference type="SAM" id="MobiDB-lite"/>
    </source>
</evidence>